<evidence type="ECO:0008006" key="3">
    <source>
        <dbReference type="Google" id="ProtNLM"/>
    </source>
</evidence>
<evidence type="ECO:0000313" key="1">
    <source>
        <dbReference type="EMBL" id="VUC25619.1"/>
    </source>
</evidence>
<organism evidence="1 2">
    <name type="scientific">Bionectria ochroleuca</name>
    <name type="common">Gliocladium roseum</name>
    <dbReference type="NCBI Taxonomy" id="29856"/>
    <lineage>
        <taxon>Eukaryota</taxon>
        <taxon>Fungi</taxon>
        <taxon>Dikarya</taxon>
        <taxon>Ascomycota</taxon>
        <taxon>Pezizomycotina</taxon>
        <taxon>Sordariomycetes</taxon>
        <taxon>Hypocreomycetidae</taxon>
        <taxon>Hypocreales</taxon>
        <taxon>Bionectriaceae</taxon>
        <taxon>Clonostachys</taxon>
    </lineage>
</organism>
<gene>
    <name evidence="1" type="ORF">CLO192961_LOCUS172240</name>
</gene>
<accession>A0ABY6U3H8</accession>
<proteinExistence type="predicted"/>
<comment type="caution">
    <text evidence="1">The sequence shown here is derived from an EMBL/GenBank/DDBJ whole genome shotgun (WGS) entry which is preliminary data.</text>
</comment>
<reference evidence="1 2" key="1">
    <citation type="submission" date="2019-06" db="EMBL/GenBank/DDBJ databases">
        <authorList>
            <person name="Broberg M."/>
        </authorList>
    </citation>
    <scope>NUCLEOTIDE SEQUENCE [LARGE SCALE GENOMIC DNA]</scope>
</reference>
<dbReference type="Proteomes" id="UP000766486">
    <property type="component" value="Unassembled WGS sequence"/>
</dbReference>
<protein>
    <recommendedName>
        <fullName evidence="3">GH16 domain-containing protein</fullName>
    </recommendedName>
</protein>
<evidence type="ECO:0000313" key="2">
    <source>
        <dbReference type="Proteomes" id="UP000766486"/>
    </source>
</evidence>
<dbReference type="EMBL" id="CABFNS010000737">
    <property type="protein sequence ID" value="VUC25619.1"/>
    <property type="molecule type" value="Genomic_DNA"/>
</dbReference>
<sequence length="258" mass="29883">MPVRCYVDIMFVKSCGLWPSWHIPGPLASPYIDSVEATIRLFEPTKDLDPSFSGSMRSGKDVRGPPSAVWDFYKMLVALFVKPGFPFREDSLTLENFEPNYVVRELTIDILAPTDGYPHRSVIFSETQLTGGVELGEGVIFGSDHDAKPPEFRLATFLGWYFNFLYRVRRDTEYWAIIYECVTDRIVFRVNGIDYDVYNIDTMIEVRMGHDFNDSDPIRKETRLHNVAVWKAWLDERRSKMKRGLPLGHNPRPVTLYK</sequence>
<name>A0ABY6U3H8_BIOOC</name>
<keyword evidence="2" id="KW-1185">Reference proteome</keyword>